<dbReference type="NCBIfam" id="TIGR03930">
    <property type="entry name" value="WXG100_ESAT6"/>
    <property type="match status" value="1"/>
</dbReference>
<dbReference type="RefSeq" id="WP_330432660.1">
    <property type="nucleotide sequence ID" value="NZ_JAZDUF010000003.1"/>
</dbReference>
<dbReference type="Pfam" id="PF06013">
    <property type="entry name" value="WXG100"/>
    <property type="match status" value="1"/>
</dbReference>
<dbReference type="Gene3D" id="1.10.287.1060">
    <property type="entry name" value="ESAT-6-like"/>
    <property type="match status" value="1"/>
</dbReference>
<dbReference type="Proteomes" id="UP001347146">
    <property type="component" value="Unassembled WGS sequence"/>
</dbReference>
<dbReference type="SUPFAM" id="SSF140453">
    <property type="entry name" value="EsxAB dimer-like"/>
    <property type="match status" value="1"/>
</dbReference>
<reference evidence="2 3" key="1">
    <citation type="submission" date="2024-01" db="EMBL/GenBank/DDBJ databases">
        <title>Draft genome sequence of Gordonia sp. LSe1-13.</title>
        <authorList>
            <person name="Suphannarot A."/>
            <person name="Mingma R."/>
        </authorList>
    </citation>
    <scope>NUCLEOTIDE SEQUENCE [LARGE SCALE GENOMIC DNA]</scope>
    <source>
        <strain evidence="2 3">LSe1-13</strain>
    </source>
</reference>
<dbReference type="EMBL" id="JAZDUF010000003">
    <property type="protein sequence ID" value="MEE3850987.1"/>
    <property type="molecule type" value="Genomic_DNA"/>
</dbReference>
<comment type="caution">
    <text evidence="2">The sequence shown here is derived from an EMBL/GenBank/DDBJ whole genome shotgun (WGS) entry which is preliminary data.</text>
</comment>
<sequence length="99" mass="10663">MSGKIGYNPASLGDLSGNIHAQFGRLEELATSLKTQVNALADNWQSGSKPQYDDAQARWDALFMQAREQLSGLGRGVQNASDTMMNADRAIGKGFQGMV</sequence>
<organism evidence="2 3">
    <name type="scientific">Gordonia sesuvii</name>
    <dbReference type="NCBI Taxonomy" id="3116777"/>
    <lineage>
        <taxon>Bacteria</taxon>
        <taxon>Bacillati</taxon>
        <taxon>Actinomycetota</taxon>
        <taxon>Actinomycetes</taxon>
        <taxon>Mycobacteriales</taxon>
        <taxon>Gordoniaceae</taxon>
        <taxon>Gordonia</taxon>
    </lineage>
</organism>
<protein>
    <recommendedName>
        <fullName evidence="1">ESAT-6-like protein</fullName>
    </recommendedName>
</protein>
<gene>
    <name evidence="2" type="ORF">VZC37_11630</name>
</gene>
<evidence type="ECO:0000313" key="3">
    <source>
        <dbReference type="Proteomes" id="UP001347146"/>
    </source>
</evidence>
<evidence type="ECO:0000313" key="2">
    <source>
        <dbReference type="EMBL" id="MEE3850987.1"/>
    </source>
</evidence>
<keyword evidence="3" id="KW-1185">Reference proteome</keyword>
<evidence type="ECO:0000256" key="1">
    <source>
        <dbReference type="RuleBase" id="RU362001"/>
    </source>
</evidence>
<dbReference type="InterPro" id="IPR010310">
    <property type="entry name" value="T7SS_ESAT-6-like"/>
</dbReference>
<dbReference type="InterPro" id="IPR036689">
    <property type="entry name" value="ESAT-6-like_sf"/>
</dbReference>
<comment type="similarity">
    <text evidence="1">Belongs to the WXG100 family.</text>
</comment>
<accession>A0ABU7MD73</accession>
<name>A0ABU7MD73_9ACTN</name>
<proteinExistence type="inferred from homology"/>